<dbReference type="GO" id="GO:0008972">
    <property type="term" value="F:phosphomethylpyrimidine kinase activity"/>
    <property type="evidence" value="ECO:0007669"/>
    <property type="project" value="InterPro"/>
</dbReference>
<evidence type="ECO:0000313" key="9">
    <source>
        <dbReference type="Proteomes" id="UP000219336"/>
    </source>
</evidence>
<comment type="pathway">
    <text evidence="1">Cofactor biosynthesis; thiamine diphosphate biosynthesis.</text>
</comment>
<dbReference type="PANTHER" id="PTHR20858">
    <property type="entry name" value="PHOSPHOMETHYLPYRIMIDINE KINASE"/>
    <property type="match status" value="1"/>
</dbReference>
<dbReference type="Proteomes" id="UP000219336">
    <property type="component" value="Unassembled WGS sequence"/>
</dbReference>
<keyword evidence="9" id="KW-1185">Reference proteome</keyword>
<keyword evidence="5 8" id="KW-0418">Kinase</keyword>
<dbReference type="UniPathway" id="UPA00060">
    <property type="reaction ID" value="UER00138"/>
</dbReference>
<dbReference type="InterPro" id="IPR004399">
    <property type="entry name" value="HMP/HMP-P_kinase_dom"/>
</dbReference>
<dbReference type="InterPro" id="IPR013749">
    <property type="entry name" value="PM/HMP-P_kinase-1"/>
</dbReference>
<evidence type="ECO:0000256" key="6">
    <source>
        <dbReference type="ARBA" id="ARBA00022840"/>
    </source>
</evidence>
<sequence length="273" mass="28490">MTSSVSKTPIVLTIAGSDSGGGAGIQADIKAISATGSYACSVITALTAQNTQGVSGILGIDPEFVKAQLDSVFSDLDVVAVKIGMLADANIIRAVAEKIRQYQPKHVVLDPVMVATSGDLLLETSAIDALKAELLPLATVITPNLPEGAALLSTQVPQSQKDMEALIDKLRALNTSAILLKGGHLESDSSSNDLLITQDDVSVFETTRINTKNTHGTGCTLSSAIASYLAQGHDLHQAVSNGKNYITQAIAHADELDVGKGHGPVHHFYALNR</sequence>
<dbReference type="GO" id="GO:0009229">
    <property type="term" value="P:thiamine diphosphate biosynthetic process"/>
    <property type="evidence" value="ECO:0007669"/>
    <property type="project" value="UniProtKB-UniPathway"/>
</dbReference>
<dbReference type="GO" id="GO:0005829">
    <property type="term" value="C:cytosol"/>
    <property type="evidence" value="ECO:0007669"/>
    <property type="project" value="TreeGrafter"/>
</dbReference>
<keyword evidence="6" id="KW-0067">ATP-binding</keyword>
<evidence type="ECO:0000256" key="1">
    <source>
        <dbReference type="ARBA" id="ARBA00004948"/>
    </source>
</evidence>
<name>A0A240EH70_9VIBR</name>
<keyword evidence="3 8" id="KW-0808">Transferase</keyword>
<dbReference type="Pfam" id="PF08543">
    <property type="entry name" value="Phos_pyr_kin"/>
    <property type="match status" value="1"/>
</dbReference>
<proteinExistence type="predicted"/>
<dbReference type="InterPro" id="IPR029056">
    <property type="entry name" value="Ribokinase-like"/>
</dbReference>
<evidence type="ECO:0000259" key="7">
    <source>
        <dbReference type="Pfam" id="PF08543"/>
    </source>
</evidence>
<dbReference type="RefSeq" id="WP_096993260.1">
    <property type="nucleotide sequence ID" value="NZ_JBHSII010000001.1"/>
</dbReference>
<keyword evidence="4" id="KW-0547">Nucleotide-binding</keyword>
<gene>
    <name evidence="8" type="primary">thiD</name>
    <name evidence="8" type="ORF">VTH8203_01664</name>
</gene>
<dbReference type="GO" id="GO:0005524">
    <property type="term" value="F:ATP binding"/>
    <property type="evidence" value="ECO:0007669"/>
    <property type="project" value="UniProtKB-KW"/>
</dbReference>
<dbReference type="NCBIfam" id="TIGR00097">
    <property type="entry name" value="HMP-P_kinase"/>
    <property type="match status" value="1"/>
</dbReference>
<organism evidence="8 9">
    <name type="scientific">Vibrio thalassae</name>
    <dbReference type="NCBI Taxonomy" id="1243014"/>
    <lineage>
        <taxon>Bacteria</taxon>
        <taxon>Pseudomonadati</taxon>
        <taxon>Pseudomonadota</taxon>
        <taxon>Gammaproteobacteria</taxon>
        <taxon>Vibrionales</taxon>
        <taxon>Vibrionaceae</taxon>
        <taxon>Vibrio</taxon>
    </lineage>
</organism>
<dbReference type="OrthoDB" id="9810880at2"/>
<dbReference type="CDD" id="cd01169">
    <property type="entry name" value="HMPP_kinase"/>
    <property type="match status" value="1"/>
</dbReference>
<dbReference type="EMBL" id="OANU01000021">
    <property type="protein sequence ID" value="SNX48048.1"/>
    <property type="molecule type" value="Genomic_DNA"/>
</dbReference>
<reference evidence="9" key="1">
    <citation type="submission" date="2016-06" db="EMBL/GenBank/DDBJ databases">
        <authorList>
            <person name="Rodrigo-Torres L."/>
            <person name="Arahal R.D."/>
            <person name="Lucena T."/>
        </authorList>
    </citation>
    <scope>NUCLEOTIDE SEQUENCE [LARGE SCALE GENOMIC DNA]</scope>
    <source>
        <strain evidence="9">CECT8203</strain>
    </source>
</reference>
<evidence type="ECO:0000256" key="5">
    <source>
        <dbReference type="ARBA" id="ARBA00022777"/>
    </source>
</evidence>
<dbReference type="Gene3D" id="3.40.1190.20">
    <property type="match status" value="1"/>
</dbReference>
<feature type="domain" description="Pyridoxamine kinase/Phosphomethylpyrimidine kinase" evidence="7">
    <location>
        <begin position="18"/>
        <end position="266"/>
    </location>
</feature>
<evidence type="ECO:0000256" key="4">
    <source>
        <dbReference type="ARBA" id="ARBA00022741"/>
    </source>
</evidence>
<dbReference type="AlphaFoldDB" id="A0A240EH70"/>
<evidence type="ECO:0000256" key="2">
    <source>
        <dbReference type="ARBA" id="ARBA00012135"/>
    </source>
</evidence>
<evidence type="ECO:0000256" key="3">
    <source>
        <dbReference type="ARBA" id="ARBA00022679"/>
    </source>
</evidence>
<dbReference type="PANTHER" id="PTHR20858:SF17">
    <property type="entry name" value="HYDROXYMETHYLPYRIMIDINE_PHOSPHOMETHYLPYRIMIDINE KINASE THI20-RELATED"/>
    <property type="match status" value="1"/>
</dbReference>
<dbReference type="GO" id="GO:0009228">
    <property type="term" value="P:thiamine biosynthetic process"/>
    <property type="evidence" value="ECO:0007669"/>
    <property type="project" value="InterPro"/>
</dbReference>
<dbReference type="EC" id="2.7.1.49" evidence="2"/>
<dbReference type="SUPFAM" id="SSF53613">
    <property type="entry name" value="Ribokinase-like"/>
    <property type="match status" value="1"/>
</dbReference>
<dbReference type="FunFam" id="3.40.1190.20:FF:000003">
    <property type="entry name" value="Phosphomethylpyrimidine kinase ThiD"/>
    <property type="match status" value="1"/>
</dbReference>
<dbReference type="GO" id="GO:0008902">
    <property type="term" value="F:hydroxymethylpyrimidine kinase activity"/>
    <property type="evidence" value="ECO:0007669"/>
    <property type="project" value="UniProtKB-EC"/>
</dbReference>
<protein>
    <recommendedName>
        <fullName evidence="2">hydroxymethylpyrimidine kinase</fullName>
        <ecNumber evidence="2">2.7.1.49</ecNumber>
    </recommendedName>
</protein>
<accession>A0A240EH70</accession>
<evidence type="ECO:0000313" key="8">
    <source>
        <dbReference type="EMBL" id="SNX48048.1"/>
    </source>
</evidence>